<dbReference type="GO" id="GO:0022857">
    <property type="term" value="F:transmembrane transporter activity"/>
    <property type="evidence" value="ECO:0007669"/>
    <property type="project" value="InterPro"/>
</dbReference>
<feature type="transmembrane region" description="Helical" evidence="7">
    <location>
        <begin position="161"/>
        <end position="183"/>
    </location>
</feature>
<gene>
    <name evidence="8" type="ORF">KME25_01545</name>
</gene>
<keyword evidence="3" id="KW-1003">Cell membrane</keyword>
<evidence type="ECO:0000256" key="3">
    <source>
        <dbReference type="ARBA" id="ARBA00022475"/>
    </source>
</evidence>
<feature type="transmembrane region" description="Helical" evidence="7">
    <location>
        <begin position="68"/>
        <end position="89"/>
    </location>
</feature>
<dbReference type="PANTHER" id="PTHR43266">
    <property type="entry name" value="MACROLIDE-EFFLUX PROTEIN"/>
    <property type="match status" value="1"/>
</dbReference>
<accession>A0A951PH98</accession>
<keyword evidence="6 7" id="KW-0472">Membrane</keyword>
<evidence type="ECO:0000256" key="7">
    <source>
        <dbReference type="SAM" id="Phobius"/>
    </source>
</evidence>
<comment type="subcellular location">
    <subcellularLocation>
        <location evidence="1">Cell membrane</location>
        <topology evidence="1">Multi-pass membrane protein</topology>
    </subcellularLocation>
</comment>
<evidence type="ECO:0000256" key="5">
    <source>
        <dbReference type="ARBA" id="ARBA00022989"/>
    </source>
</evidence>
<reference evidence="8" key="1">
    <citation type="submission" date="2021-05" db="EMBL/GenBank/DDBJ databases">
        <authorList>
            <person name="Pietrasiak N."/>
            <person name="Ward R."/>
            <person name="Stajich J.E."/>
            <person name="Kurbessoian T."/>
        </authorList>
    </citation>
    <scope>NUCLEOTIDE SEQUENCE</scope>
    <source>
        <strain evidence="8">CPER-KK1</strain>
    </source>
</reference>
<dbReference type="Gene3D" id="1.20.1250.20">
    <property type="entry name" value="MFS general substrate transporter like domains"/>
    <property type="match status" value="1"/>
</dbReference>
<evidence type="ECO:0000313" key="8">
    <source>
        <dbReference type="EMBL" id="MBW4543124.1"/>
    </source>
</evidence>
<dbReference type="InterPro" id="IPR011701">
    <property type="entry name" value="MFS"/>
</dbReference>
<keyword evidence="4 7" id="KW-0812">Transmembrane</keyword>
<dbReference type="AlphaFoldDB" id="A0A951PH98"/>
<dbReference type="EMBL" id="JAHHIF010000002">
    <property type="protein sequence ID" value="MBW4543124.1"/>
    <property type="molecule type" value="Genomic_DNA"/>
</dbReference>
<feature type="transmembrane region" description="Helical" evidence="7">
    <location>
        <begin position="249"/>
        <end position="270"/>
    </location>
</feature>
<feature type="transmembrane region" description="Helical" evidence="7">
    <location>
        <begin position="12"/>
        <end position="30"/>
    </location>
</feature>
<evidence type="ECO:0000313" key="9">
    <source>
        <dbReference type="Proteomes" id="UP000753908"/>
    </source>
</evidence>
<evidence type="ECO:0000256" key="6">
    <source>
        <dbReference type="ARBA" id="ARBA00023136"/>
    </source>
</evidence>
<dbReference type="InterPro" id="IPR036259">
    <property type="entry name" value="MFS_trans_sf"/>
</dbReference>
<dbReference type="SUPFAM" id="SSF103473">
    <property type="entry name" value="MFS general substrate transporter"/>
    <property type="match status" value="1"/>
</dbReference>
<proteinExistence type="predicted"/>
<comment type="caution">
    <text evidence="8">The sequence shown here is derived from an EMBL/GenBank/DDBJ whole genome shotgun (WGS) entry which is preliminary data.</text>
</comment>
<dbReference type="PANTHER" id="PTHR43266:SF2">
    <property type="entry name" value="MAJOR FACILITATOR SUPERFAMILY (MFS) PROFILE DOMAIN-CONTAINING PROTEIN"/>
    <property type="match status" value="1"/>
</dbReference>
<protein>
    <submittedName>
        <fullName evidence="8">MFS transporter</fullName>
    </submittedName>
</protein>
<dbReference type="GO" id="GO:0005886">
    <property type="term" value="C:plasma membrane"/>
    <property type="evidence" value="ECO:0007669"/>
    <property type="project" value="UniProtKB-SubCell"/>
</dbReference>
<evidence type="ECO:0000256" key="1">
    <source>
        <dbReference type="ARBA" id="ARBA00004651"/>
    </source>
</evidence>
<organism evidence="8 9">
    <name type="scientific">Symplocastrum torsivum CPER-KK1</name>
    <dbReference type="NCBI Taxonomy" id="450513"/>
    <lineage>
        <taxon>Bacteria</taxon>
        <taxon>Bacillati</taxon>
        <taxon>Cyanobacteriota</taxon>
        <taxon>Cyanophyceae</taxon>
        <taxon>Oscillatoriophycideae</taxon>
        <taxon>Oscillatoriales</taxon>
        <taxon>Microcoleaceae</taxon>
        <taxon>Symplocastrum</taxon>
    </lineage>
</organism>
<sequence length="432" mass="46436">MRTFLIIWSGQTASIVGSYMTTFALTLWAWQLTGQATALALVYFFNRLANVLISPLAGMIVDRWNRKLLLVACDAAVGLSTLIILLLYLTNNLQIWHIYVTSTINGAFSCLQLLAYSASVSLLVPKEQYSRASSLDFLASYGADIIAPALAASFYYVIGLSGILCIDFITFAIAVTTLLLVPIPQPPRTPTEPQPRKNIRQELFFGFRYILARPSLMALVVVMSVFQLAHDFGAAVYSPMVLARSDNNATALASVSMAAGVGGVFGASLMSTWGGPKRRIHAVLMSMVGAGLSKTVFGLGQNLSIWVPAQFCSSFNFPFLGSCSQAIWLSKVRPDWQGRVFAASSMSVMVTSPIGYLLGGSLADYVFEPAMKPGGSLAPVFGWIFGTGAGAGMALLYVFCAICMLLIGLAGYAFPMLRDVEKVMPDHDAAVG</sequence>
<dbReference type="Proteomes" id="UP000753908">
    <property type="component" value="Unassembled WGS sequence"/>
</dbReference>
<keyword evidence="2" id="KW-0813">Transport</keyword>
<feature type="transmembrane region" description="Helical" evidence="7">
    <location>
        <begin position="36"/>
        <end position="61"/>
    </location>
</feature>
<feature type="transmembrane region" description="Helical" evidence="7">
    <location>
        <begin position="203"/>
        <end position="229"/>
    </location>
</feature>
<feature type="transmembrane region" description="Helical" evidence="7">
    <location>
        <begin position="383"/>
        <end position="414"/>
    </location>
</feature>
<name>A0A951PH98_9CYAN</name>
<keyword evidence="5 7" id="KW-1133">Transmembrane helix</keyword>
<dbReference type="CDD" id="cd06173">
    <property type="entry name" value="MFS_MefA_like"/>
    <property type="match status" value="1"/>
</dbReference>
<feature type="transmembrane region" description="Helical" evidence="7">
    <location>
        <begin position="95"/>
        <end position="116"/>
    </location>
</feature>
<dbReference type="Pfam" id="PF07690">
    <property type="entry name" value="MFS_1"/>
    <property type="match status" value="1"/>
</dbReference>
<reference evidence="8" key="2">
    <citation type="journal article" date="2022" name="Microbiol. Resour. Announc.">
        <title>Metagenome Sequencing to Explore Phylogenomics of Terrestrial Cyanobacteria.</title>
        <authorList>
            <person name="Ward R.D."/>
            <person name="Stajich J.E."/>
            <person name="Johansen J.R."/>
            <person name="Huntemann M."/>
            <person name="Clum A."/>
            <person name="Foster B."/>
            <person name="Foster B."/>
            <person name="Roux S."/>
            <person name="Palaniappan K."/>
            <person name="Varghese N."/>
            <person name="Mukherjee S."/>
            <person name="Reddy T.B.K."/>
            <person name="Daum C."/>
            <person name="Copeland A."/>
            <person name="Chen I.A."/>
            <person name="Ivanova N.N."/>
            <person name="Kyrpides N.C."/>
            <person name="Shapiro N."/>
            <person name="Eloe-Fadrosh E.A."/>
            <person name="Pietrasiak N."/>
        </authorList>
    </citation>
    <scope>NUCLEOTIDE SEQUENCE</scope>
    <source>
        <strain evidence="8">CPER-KK1</strain>
    </source>
</reference>
<evidence type="ECO:0000256" key="4">
    <source>
        <dbReference type="ARBA" id="ARBA00022692"/>
    </source>
</evidence>
<feature type="transmembrane region" description="Helical" evidence="7">
    <location>
        <begin position="340"/>
        <end position="363"/>
    </location>
</feature>
<evidence type="ECO:0000256" key="2">
    <source>
        <dbReference type="ARBA" id="ARBA00022448"/>
    </source>
</evidence>
<feature type="transmembrane region" description="Helical" evidence="7">
    <location>
        <begin position="137"/>
        <end position="155"/>
    </location>
</feature>